<feature type="transmembrane region" description="Helical" evidence="6">
    <location>
        <begin position="295"/>
        <end position="314"/>
    </location>
</feature>
<dbReference type="InterPro" id="IPR051598">
    <property type="entry name" value="TSUP/Inactive_protease-like"/>
</dbReference>
<dbReference type="Proteomes" id="UP000597341">
    <property type="component" value="Unassembled WGS sequence"/>
</dbReference>
<evidence type="ECO:0000256" key="1">
    <source>
        <dbReference type="ARBA" id="ARBA00004141"/>
    </source>
</evidence>
<comment type="subcellular location">
    <subcellularLocation>
        <location evidence="6">Cell membrane</location>
        <topology evidence="6">Multi-pass membrane protein</topology>
    </subcellularLocation>
    <subcellularLocation>
        <location evidence="1">Membrane</location>
        <topology evidence="1">Multi-pass membrane protein</topology>
    </subcellularLocation>
</comment>
<feature type="transmembrane region" description="Helical" evidence="6">
    <location>
        <begin position="81"/>
        <end position="101"/>
    </location>
</feature>
<keyword evidence="8" id="KW-1185">Reference proteome</keyword>
<keyword evidence="5 6" id="KW-0472">Membrane</keyword>
<proteinExistence type="inferred from homology"/>
<comment type="similarity">
    <text evidence="2 6">Belongs to the 4-toluene sulfonate uptake permease (TSUP) (TC 2.A.102) family.</text>
</comment>
<feature type="transmembrane region" description="Helical" evidence="6">
    <location>
        <begin position="224"/>
        <end position="245"/>
    </location>
</feature>
<sequence>MDWTVYWFMLPVCIAIAGVAMFSGISGAAMLIPVFLIGFPLLGVPRLSTVEAIGTSLLLETSGFGMGLYRYFRLRLVDSATAWRLIALTLPLGVLGALASAQAPVQGLRLGYGVAMVGLAVLLVRETHPNESSVDSVPPAAGRVSGRGIAPGAAFAPSVGSAHPPCPAGTARHVTTTDGTEYLYCAHGLRGQQLLSGIGAFFAGLISTGVGEATLPGLVRRSHFPVAVAAATSTVVVAGTVVGAAGTHMVQLATHGGLSAIPWNLIVWAVPGAVLGAILGTGLQGKVSPRLTRWFFGGLFLTIGVTFLLAFTVFSSTFA</sequence>
<dbReference type="EMBL" id="BNAD01000015">
    <property type="protein sequence ID" value="GHE18932.1"/>
    <property type="molecule type" value="Genomic_DNA"/>
</dbReference>
<dbReference type="InterPro" id="IPR002781">
    <property type="entry name" value="TM_pro_TauE-like"/>
</dbReference>
<protein>
    <recommendedName>
        <fullName evidence="6">Probable membrane transporter protein</fullName>
    </recommendedName>
</protein>
<keyword evidence="3 6" id="KW-0812">Transmembrane</keyword>
<evidence type="ECO:0000256" key="4">
    <source>
        <dbReference type="ARBA" id="ARBA00022989"/>
    </source>
</evidence>
<comment type="caution">
    <text evidence="7">The sequence shown here is derived from an EMBL/GenBank/DDBJ whole genome shotgun (WGS) entry which is preliminary data.</text>
</comment>
<dbReference type="PANTHER" id="PTHR43701">
    <property type="entry name" value="MEMBRANE TRANSPORTER PROTEIN MJ0441-RELATED"/>
    <property type="match status" value="1"/>
</dbReference>
<evidence type="ECO:0000256" key="5">
    <source>
        <dbReference type="ARBA" id="ARBA00023136"/>
    </source>
</evidence>
<evidence type="ECO:0000256" key="3">
    <source>
        <dbReference type="ARBA" id="ARBA00022692"/>
    </source>
</evidence>
<accession>A0ABQ3HR62</accession>
<gene>
    <name evidence="7" type="ORF">GCM10011376_35420</name>
</gene>
<dbReference type="Pfam" id="PF01925">
    <property type="entry name" value="TauE"/>
    <property type="match status" value="1"/>
</dbReference>
<feature type="transmembrane region" description="Helical" evidence="6">
    <location>
        <begin position="265"/>
        <end position="283"/>
    </location>
</feature>
<feature type="transmembrane region" description="Helical" evidence="6">
    <location>
        <begin position="52"/>
        <end position="69"/>
    </location>
</feature>
<keyword evidence="4 6" id="KW-1133">Transmembrane helix</keyword>
<keyword evidence="6" id="KW-1003">Cell membrane</keyword>
<organism evidence="7 8">
    <name type="scientific">Nocardioides flavus</name>
    <name type="common">ex Wang et al. 2016</name>
    <dbReference type="NCBI Taxonomy" id="2058780"/>
    <lineage>
        <taxon>Bacteria</taxon>
        <taxon>Bacillati</taxon>
        <taxon>Actinomycetota</taxon>
        <taxon>Actinomycetes</taxon>
        <taxon>Propionibacteriales</taxon>
        <taxon>Nocardioidaceae</taxon>
        <taxon>Nocardioides</taxon>
    </lineage>
</organism>
<name>A0ABQ3HR62_9ACTN</name>
<dbReference type="PANTHER" id="PTHR43701:SF2">
    <property type="entry name" value="MEMBRANE TRANSPORTER PROTEIN YJNA-RELATED"/>
    <property type="match status" value="1"/>
</dbReference>
<evidence type="ECO:0000313" key="7">
    <source>
        <dbReference type="EMBL" id="GHE18932.1"/>
    </source>
</evidence>
<evidence type="ECO:0000256" key="2">
    <source>
        <dbReference type="ARBA" id="ARBA00009142"/>
    </source>
</evidence>
<evidence type="ECO:0000313" key="8">
    <source>
        <dbReference type="Proteomes" id="UP000597341"/>
    </source>
</evidence>
<reference evidence="8" key="1">
    <citation type="journal article" date="2019" name="Int. J. Syst. Evol. Microbiol.">
        <title>The Global Catalogue of Microorganisms (GCM) 10K type strain sequencing project: providing services to taxonomists for standard genome sequencing and annotation.</title>
        <authorList>
            <consortium name="The Broad Institute Genomics Platform"/>
            <consortium name="The Broad Institute Genome Sequencing Center for Infectious Disease"/>
            <person name="Wu L."/>
            <person name="Ma J."/>
        </authorList>
    </citation>
    <scope>NUCLEOTIDE SEQUENCE [LARGE SCALE GENOMIC DNA]</scope>
    <source>
        <strain evidence="8">CGMCC 1.12791</strain>
    </source>
</reference>
<feature type="transmembrane region" description="Helical" evidence="6">
    <location>
        <begin position="7"/>
        <end position="32"/>
    </location>
</feature>
<dbReference type="RefSeq" id="WP_191280817.1">
    <property type="nucleotide sequence ID" value="NZ_BNAD01000015.1"/>
</dbReference>
<evidence type="ECO:0000256" key="6">
    <source>
        <dbReference type="RuleBase" id="RU363041"/>
    </source>
</evidence>